<evidence type="ECO:0000313" key="3">
    <source>
        <dbReference type="Proteomes" id="UP001292216"/>
    </source>
</evidence>
<sequence length="320" mass="35554">MDHAAQVIQKGSQNMKLALGTAQLGMNYGIANKTGQPSPSSARGILELANQSSVELLDTASGYGESETIIGQYIRTFREAGQNQPFQIVTKIPDPFEGEVQSAAEARTGMKDQVLLSMERLNLSRLDYCLLHSPKSMFSHDGLAVEWLKELKQDGLIGKVGISVYTPEDVERYLELDGLDVIQVPINIIDTRLLRSGLLAELGSRHIEIHARSVFLQGLLLMPLDEIPAYLQKAVPYIKQLHALASELHLTCAELCLIYVRDLKEIGRIVVGCETENQLREHIEAMRLPVLPQGVRDDIQRMFGQISDDILNPSCWGKPK</sequence>
<keyword evidence="3" id="KW-1185">Reference proteome</keyword>
<protein>
    <submittedName>
        <fullName evidence="2">Aldo/keto reductase</fullName>
    </submittedName>
</protein>
<dbReference type="InterPro" id="IPR036812">
    <property type="entry name" value="NAD(P)_OxRdtase_dom_sf"/>
</dbReference>
<dbReference type="Gene3D" id="3.20.20.100">
    <property type="entry name" value="NADP-dependent oxidoreductase domain"/>
    <property type="match status" value="1"/>
</dbReference>
<dbReference type="CDD" id="cd19097">
    <property type="entry name" value="AKR_unchar"/>
    <property type="match status" value="1"/>
</dbReference>
<dbReference type="SUPFAM" id="SSF51430">
    <property type="entry name" value="NAD(P)-linked oxidoreductase"/>
    <property type="match status" value="1"/>
</dbReference>
<accession>A0ABU5PN13</accession>
<comment type="caution">
    <text evidence="2">The sequence shown here is derived from an EMBL/GenBank/DDBJ whole genome shotgun (WGS) entry which is preliminary data.</text>
</comment>
<dbReference type="Proteomes" id="UP001292216">
    <property type="component" value="Unassembled WGS sequence"/>
</dbReference>
<evidence type="ECO:0000259" key="1">
    <source>
        <dbReference type="Pfam" id="PF00248"/>
    </source>
</evidence>
<dbReference type="PANTHER" id="PTHR43312">
    <property type="entry name" value="D-THREO-ALDOSE 1-DEHYDROGENASE"/>
    <property type="match status" value="1"/>
</dbReference>
<gene>
    <name evidence="2" type="ORF">U9M73_15425</name>
</gene>
<dbReference type="EMBL" id="JAYERP010000001">
    <property type="protein sequence ID" value="MEA3571344.1"/>
    <property type="molecule type" value="Genomic_DNA"/>
</dbReference>
<dbReference type="Pfam" id="PF00248">
    <property type="entry name" value="Aldo_ket_red"/>
    <property type="match status" value="1"/>
</dbReference>
<proteinExistence type="predicted"/>
<dbReference type="InterPro" id="IPR023210">
    <property type="entry name" value="NADP_OxRdtase_dom"/>
</dbReference>
<evidence type="ECO:0000313" key="2">
    <source>
        <dbReference type="EMBL" id="MEA3571344.1"/>
    </source>
</evidence>
<reference evidence="2 3" key="1">
    <citation type="submission" date="2023-12" db="EMBL/GenBank/DDBJ databases">
        <title>Whole genome sequencing of Paenibacillus phoenicis isolated from the Phoenix Mars Lander spacecraft assembly facility.</title>
        <authorList>
            <person name="Garcia A."/>
            <person name="Venkateswaran K."/>
        </authorList>
    </citation>
    <scope>NUCLEOTIDE SEQUENCE [LARGE SCALE GENOMIC DNA]</scope>
    <source>
        <strain evidence="2 3">3PO2SA</strain>
    </source>
</reference>
<dbReference type="RefSeq" id="WP_083791503.1">
    <property type="nucleotide sequence ID" value="NZ_CBCSKM010000001.1"/>
</dbReference>
<dbReference type="InterPro" id="IPR053135">
    <property type="entry name" value="AKR2_Oxidoreductase"/>
</dbReference>
<organism evidence="2 3">
    <name type="scientific">Paenibacillus phoenicis</name>
    <dbReference type="NCBI Taxonomy" id="554117"/>
    <lineage>
        <taxon>Bacteria</taxon>
        <taxon>Bacillati</taxon>
        <taxon>Bacillota</taxon>
        <taxon>Bacilli</taxon>
        <taxon>Bacillales</taxon>
        <taxon>Paenibacillaceae</taxon>
        <taxon>Paenibacillus</taxon>
    </lineage>
</organism>
<name>A0ABU5PN13_9BACL</name>
<dbReference type="PANTHER" id="PTHR43312:SF1">
    <property type="entry name" value="NADP-DEPENDENT OXIDOREDUCTASE DOMAIN-CONTAINING PROTEIN"/>
    <property type="match status" value="1"/>
</dbReference>
<feature type="domain" description="NADP-dependent oxidoreductase" evidence="1">
    <location>
        <begin position="16"/>
        <end position="293"/>
    </location>
</feature>